<keyword evidence="3" id="KW-1003">Cell membrane</keyword>
<accession>X1MF53</accession>
<evidence type="ECO:0000313" key="9">
    <source>
        <dbReference type="EMBL" id="GAI30287.1"/>
    </source>
</evidence>
<dbReference type="CDD" id="cd06261">
    <property type="entry name" value="TM_PBP2"/>
    <property type="match status" value="1"/>
</dbReference>
<keyword evidence="6 7" id="KW-0472">Membrane</keyword>
<dbReference type="GO" id="GO:0055085">
    <property type="term" value="P:transmembrane transport"/>
    <property type="evidence" value="ECO:0007669"/>
    <property type="project" value="InterPro"/>
</dbReference>
<feature type="transmembrane region" description="Helical" evidence="7">
    <location>
        <begin position="73"/>
        <end position="92"/>
    </location>
</feature>
<comment type="caution">
    <text evidence="9">The sequence shown here is derived from an EMBL/GenBank/DDBJ whole genome shotgun (WGS) entry which is preliminary data.</text>
</comment>
<evidence type="ECO:0000256" key="3">
    <source>
        <dbReference type="ARBA" id="ARBA00022475"/>
    </source>
</evidence>
<organism evidence="9">
    <name type="scientific">marine sediment metagenome</name>
    <dbReference type="NCBI Taxonomy" id="412755"/>
    <lineage>
        <taxon>unclassified sequences</taxon>
        <taxon>metagenomes</taxon>
        <taxon>ecological metagenomes</taxon>
    </lineage>
</organism>
<feature type="transmembrane region" description="Helical" evidence="7">
    <location>
        <begin position="39"/>
        <end position="61"/>
    </location>
</feature>
<dbReference type="PANTHER" id="PTHR43005">
    <property type="entry name" value="BLR7065 PROTEIN"/>
    <property type="match status" value="1"/>
</dbReference>
<reference evidence="9" key="1">
    <citation type="journal article" date="2014" name="Front. Microbiol.">
        <title>High frequency of phylogenetically diverse reductive dehalogenase-homologous genes in deep subseafloor sedimentary metagenomes.</title>
        <authorList>
            <person name="Kawai M."/>
            <person name="Futagami T."/>
            <person name="Toyoda A."/>
            <person name="Takaki Y."/>
            <person name="Nishi S."/>
            <person name="Hori S."/>
            <person name="Arai W."/>
            <person name="Tsubouchi T."/>
            <person name="Morono Y."/>
            <person name="Uchiyama I."/>
            <person name="Ito T."/>
            <person name="Fujiyama A."/>
            <person name="Inagaki F."/>
            <person name="Takami H."/>
        </authorList>
    </citation>
    <scope>NUCLEOTIDE SEQUENCE</scope>
    <source>
        <strain evidence="9">Expedition CK06-06</strain>
    </source>
</reference>
<keyword evidence="4 7" id="KW-0812">Transmembrane</keyword>
<feature type="domain" description="ABC transmembrane type-1" evidence="8">
    <location>
        <begin position="35"/>
        <end position="249"/>
    </location>
</feature>
<dbReference type="InterPro" id="IPR000515">
    <property type="entry name" value="MetI-like"/>
</dbReference>
<evidence type="ECO:0000256" key="2">
    <source>
        <dbReference type="ARBA" id="ARBA00022448"/>
    </source>
</evidence>
<dbReference type="GO" id="GO:0005886">
    <property type="term" value="C:plasma membrane"/>
    <property type="evidence" value="ECO:0007669"/>
    <property type="project" value="UniProtKB-SubCell"/>
</dbReference>
<dbReference type="InterPro" id="IPR035906">
    <property type="entry name" value="MetI-like_sf"/>
</dbReference>
<feature type="transmembrane region" description="Helical" evidence="7">
    <location>
        <begin position="122"/>
        <end position="147"/>
    </location>
</feature>
<keyword evidence="2" id="KW-0813">Transport</keyword>
<comment type="subcellular location">
    <subcellularLocation>
        <location evidence="1">Cell membrane</location>
        <topology evidence="1">Multi-pass membrane protein</topology>
    </subcellularLocation>
</comment>
<name>X1MF53_9ZZZZ</name>
<dbReference type="AlphaFoldDB" id="X1MF53"/>
<dbReference type="Gene3D" id="1.10.3720.10">
    <property type="entry name" value="MetI-like"/>
    <property type="match status" value="1"/>
</dbReference>
<proteinExistence type="predicted"/>
<dbReference type="PROSITE" id="PS50928">
    <property type="entry name" value="ABC_TM1"/>
    <property type="match status" value="1"/>
</dbReference>
<dbReference type="PANTHER" id="PTHR43005:SF1">
    <property type="entry name" value="SPERMIDINE_PUTRESCINE TRANSPORT SYSTEM PERMEASE PROTEIN"/>
    <property type="match status" value="1"/>
</dbReference>
<protein>
    <recommendedName>
        <fullName evidence="8">ABC transmembrane type-1 domain-containing protein</fullName>
    </recommendedName>
</protein>
<dbReference type="EMBL" id="BARV01015403">
    <property type="protein sequence ID" value="GAI30287.1"/>
    <property type="molecule type" value="Genomic_DNA"/>
</dbReference>
<feature type="transmembrane region" description="Helical" evidence="7">
    <location>
        <begin position="231"/>
        <end position="250"/>
    </location>
</feature>
<evidence type="ECO:0000256" key="7">
    <source>
        <dbReference type="SAM" id="Phobius"/>
    </source>
</evidence>
<evidence type="ECO:0000256" key="4">
    <source>
        <dbReference type="ARBA" id="ARBA00022692"/>
    </source>
</evidence>
<evidence type="ECO:0000259" key="8">
    <source>
        <dbReference type="PROSITE" id="PS50928"/>
    </source>
</evidence>
<evidence type="ECO:0000256" key="5">
    <source>
        <dbReference type="ARBA" id="ARBA00022989"/>
    </source>
</evidence>
<evidence type="ECO:0000256" key="6">
    <source>
        <dbReference type="ARBA" id="ARBA00023136"/>
    </source>
</evidence>
<dbReference type="SUPFAM" id="SSF161098">
    <property type="entry name" value="MetI-like"/>
    <property type="match status" value="1"/>
</dbReference>
<gene>
    <name evidence="9" type="ORF">S06H3_26621</name>
</gene>
<keyword evidence="5 7" id="KW-1133">Transmembrane helix</keyword>
<evidence type="ECO:0000256" key="1">
    <source>
        <dbReference type="ARBA" id="ARBA00004651"/>
    </source>
</evidence>
<sequence length="260" mass="29670">FQNYNFHDLSNIYFIGFKNFQTVFNDVNFNFLRILLNTFLWVVVSLFFQFVLGFGLALLMTKPFKGRGIYSGLVFYPWALSGFALGLIWAWMFNGQFGIINDILRKIGLIHQNIGFLSDTRYSLMSVIIANIWYGIPFFGIMLLAALQSVPLELYEAAEMDGAGYFVKLFRITIPYIKPTIINTVLLRTIWIMNFPEIIYAMTGGGPANSSNILCVQMINKITKFLDFGEGAAIGVLIVIIMCIYVIIYLKIVSRKELTF</sequence>
<dbReference type="Pfam" id="PF00528">
    <property type="entry name" value="BPD_transp_1"/>
    <property type="match status" value="1"/>
</dbReference>
<feature type="non-terminal residue" evidence="9">
    <location>
        <position position="1"/>
    </location>
</feature>